<dbReference type="Proteomes" id="UP000831120">
    <property type="component" value="Chromosome"/>
</dbReference>
<dbReference type="RefSeq" id="WP_244361965.1">
    <property type="nucleotide sequence ID" value="NZ_AP025593.1"/>
</dbReference>
<evidence type="ECO:0000313" key="6">
    <source>
        <dbReference type="EMBL" id="BDG16470.1"/>
    </source>
</evidence>
<evidence type="ECO:0000313" key="7">
    <source>
        <dbReference type="Proteomes" id="UP000831120"/>
    </source>
</evidence>
<dbReference type="Pfam" id="PF00155">
    <property type="entry name" value="Aminotran_1_2"/>
    <property type="match status" value="1"/>
</dbReference>
<protein>
    <submittedName>
        <fullName evidence="6">Aminotransferase</fullName>
    </submittedName>
</protein>
<proteinExistence type="predicted"/>
<evidence type="ECO:0000256" key="1">
    <source>
        <dbReference type="ARBA" id="ARBA00001933"/>
    </source>
</evidence>
<dbReference type="InterPro" id="IPR015424">
    <property type="entry name" value="PyrdxlP-dep_Trfase"/>
</dbReference>
<name>A0ABN6NHT0_THEBO</name>
<evidence type="ECO:0000256" key="4">
    <source>
        <dbReference type="ARBA" id="ARBA00022898"/>
    </source>
</evidence>
<dbReference type="InterPro" id="IPR004839">
    <property type="entry name" value="Aminotransferase_I/II_large"/>
</dbReference>
<keyword evidence="7" id="KW-1185">Reference proteome</keyword>
<accession>A0ABN6NHT0</accession>
<gene>
    <name evidence="6" type="ORF">TbrSNM41_12040</name>
</gene>
<dbReference type="PANTHER" id="PTHR43807">
    <property type="entry name" value="FI04487P"/>
    <property type="match status" value="1"/>
</dbReference>
<dbReference type="Gene3D" id="3.40.640.10">
    <property type="entry name" value="Type I PLP-dependent aspartate aminotransferase-like (Major domain)"/>
    <property type="match status" value="1"/>
</dbReference>
<keyword evidence="3" id="KW-0808">Transferase</keyword>
<dbReference type="PANTHER" id="PTHR43807:SF20">
    <property type="entry name" value="FI04487P"/>
    <property type="match status" value="1"/>
</dbReference>
<feature type="domain" description="Aminotransferase class I/classII large" evidence="5">
    <location>
        <begin position="28"/>
        <end position="364"/>
    </location>
</feature>
<comment type="cofactor">
    <cofactor evidence="1">
        <name>pyridoxal 5'-phosphate</name>
        <dbReference type="ChEBI" id="CHEBI:597326"/>
    </cofactor>
</comment>
<dbReference type="InterPro" id="IPR051326">
    <property type="entry name" value="Kynurenine-oxoglutarate_AT"/>
</dbReference>
<keyword evidence="2 6" id="KW-0032">Aminotransferase</keyword>
<dbReference type="Gene3D" id="3.90.1150.10">
    <property type="entry name" value="Aspartate Aminotransferase, domain 1"/>
    <property type="match status" value="1"/>
</dbReference>
<dbReference type="EMBL" id="AP025593">
    <property type="protein sequence ID" value="BDG16470.1"/>
    <property type="molecule type" value="Genomic_DNA"/>
</dbReference>
<evidence type="ECO:0000259" key="5">
    <source>
        <dbReference type="Pfam" id="PF00155"/>
    </source>
</evidence>
<organism evidence="6 7">
    <name type="scientific">Thermus brockianus</name>
    <dbReference type="NCBI Taxonomy" id="56956"/>
    <lineage>
        <taxon>Bacteria</taxon>
        <taxon>Thermotogati</taxon>
        <taxon>Deinococcota</taxon>
        <taxon>Deinococci</taxon>
        <taxon>Thermales</taxon>
        <taxon>Thermaceae</taxon>
        <taxon>Thermus</taxon>
    </lineage>
</organism>
<evidence type="ECO:0000256" key="2">
    <source>
        <dbReference type="ARBA" id="ARBA00022576"/>
    </source>
</evidence>
<evidence type="ECO:0000256" key="3">
    <source>
        <dbReference type="ARBA" id="ARBA00022679"/>
    </source>
</evidence>
<dbReference type="SUPFAM" id="SSF53383">
    <property type="entry name" value="PLP-dependent transferases"/>
    <property type="match status" value="1"/>
</dbReference>
<keyword evidence="4" id="KW-0663">Pyridoxal phosphate</keyword>
<dbReference type="InterPro" id="IPR015421">
    <property type="entry name" value="PyrdxlP-dep_Trfase_major"/>
</dbReference>
<dbReference type="GO" id="GO:0008483">
    <property type="term" value="F:transaminase activity"/>
    <property type="evidence" value="ECO:0007669"/>
    <property type="project" value="UniProtKB-KW"/>
</dbReference>
<dbReference type="InterPro" id="IPR015422">
    <property type="entry name" value="PyrdxlP-dep_Trfase_small"/>
</dbReference>
<dbReference type="CDD" id="cd00609">
    <property type="entry name" value="AAT_like"/>
    <property type="match status" value="1"/>
</dbReference>
<sequence>MRLHPRTQAAKESIFPKMSALARELGAVNLGQGFPTNPPPPFLLEAVGRALGRYDQYAPPAGLPPLREALAEEFGVVTEAVVVTSGATEALYVLLQSLVGPGEEVVVLEPFFDVYLPDAFLAGGEARLVRLHLTPEGFRLDLAALERALTPRTRVLLLNAPMNPTGLVFREEELRAVAELARRHGLFLISDEVYDELYFGERPRRLREFAPERTFTVGSAGKRLEATGYRVGWIVGPPEFMPTLAGMRQWTSFSAPTPLQAGVAEALRVARGEGYYEALRQSYKRRRDLLAEGLKALGLRVFLPEGTYFLMAELPGLDAFWLVREARVALIPAAAFYLQDPPKDLFRFAFCKTEEELSLALDRLSRVVNSPRET</sequence>
<reference evidence="6 7" key="1">
    <citation type="journal article" date="2022" name="Microbiol. Resour. Announc.">
        <title>Complete Genome Sequences of Thermus Strains Isolated from Senami Hot Spring in Japan.</title>
        <authorList>
            <person name="Miyazaki K."/>
        </authorList>
    </citation>
    <scope>NUCLEOTIDE SEQUENCE [LARGE SCALE GENOMIC DNA]</scope>
    <source>
        <strain evidence="6 7">SNM4-1</strain>
    </source>
</reference>